<keyword evidence="2" id="KW-0805">Transcription regulation</keyword>
<comment type="caution">
    <text evidence="7">The sequence shown here is derived from an EMBL/GenBank/DDBJ whole genome shotgun (WGS) entry which is preliminary data.</text>
</comment>
<dbReference type="AlphaFoldDB" id="A0A2N5UIV1"/>
<dbReference type="PANTHER" id="PTHR11988">
    <property type="entry name" value="THYROTROPH EMBRYONIC FACTOR RELATED"/>
    <property type="match status" value="1"/>
</dbReference>
<organism evidence="7 8">
    <name type="scientific">Puccinia coronata f. sp. avenae</name>
    <dbReference type="NCBI Taxonomy" id="200324"/>
    <lineage>
        <taxon>Eukaryota</taxon>
        <taxon>Fungi</taxon>
        <taxon>Dikarya</taxon>
        <taxon>Basidiomycota</taxon>
        <taxon>Pucciniomycotina</taxon>
        <taxon>Pucciniomycetes</taxon>
        <taxon>Pucciniales</taxon>
        <taxon>Pucciniaceae</taxon>
        <taxon>Puccinia</taxon>
    </lineage>
</organism>
<protein>
    <recommendedName>
        <fullName evidence="9">F-box domain-containing protein</fullName>
    </recommendedName>
</protein>
<evidence type="ECO:0000256" key="4">
    <source>
        <dbReference type="ARBA" id="ARBA00023163"/>
    </source>
</evidence>
<dbReference type="GO" id="GO:0005634">
    <property type="term" value="C:nucleus"/>
    <property type="evidence" value="ECO:0007669"/>
    <property type="project" value="UniProtKB-SubCell"/>
</dbReference>
<feature type="compositionally biased region" description="Basic and acidic residues" evidence="6">
    <location>
        <begin position="30"/>
        <end position="39"/>
    </location>
</feature>
<evidence type="ECO:0000256" key="2">
    <source>
        <dbReference type="ARBA" id="ARBA00023015"/>
    </source>
</evidence>
<gene>
    <name evidence="7" type="ORF">PCASD_12203</name>
</gene>
<dbReference type="InterPro" id="IPR040223">
    <property type="entry name" value="PAR_bZIP"/>
</dbReference>
<feature type="region of interest" description="Disordered" evidence="6">
    <location>
        <begin position="152"/>
        <end position="171"/>
    </location>
</feature>
<keyword evidence="3" id="KW-0238">DNA-binding</keyword>
<dbReference type="GO" id="GO:0000978">
    <property type="term" value="F:RNA polymerase II cis-regulatory region sequence-specific DNA binding"/>
    <property type="evidence" value="ECO:0007669"/>
    <property type="project" value="TreeGrafter"/>
</dbReference>
<dbReference type="SUPFAM" id="SSF52047">
    <property type="entry name" value="RNI-like"/>
    <property type="match status" value="1"/>
</dbReference>
<dbReference type="InterPro" id="IPR032675">
    <property type="entry name" value="LRR_dom_sf"/>
</dbReference>
<dbReference type="EMBL" id="PGCI01000139">
    <property type="protein sequence ID" value="PLW37679.1"/>
    <property type="molecule type" value="Genomic_DNA"/>
</dbReference>
<comment type="subcellular location">
    <subcellularLocation>
        <location evidence="1">Nucleus</location>
    </subcellularLocation>
</comment>
<keyword evidence="4" id="KW-0804">Transcription</keyword>
<evidence type="ECO:0000256" key="6">
    <source>
        <dbReference type="SAM" id="MobiDB-lite"/>
    </source>
</evidence>
<dbReference type="PANTHER" id="PTHR11988:SF27">
    <property type="entry name" value="GH27708P"/>
    <property type="match status" value="1"/>
</dbReference>
<evidence type="ECO:0000256" key="5">
    <source>
        <dbReference type="ARBA" id="ARBA00023242"/>
    </source>
</evidence>
<sequence length="478" mass="54256">MAKLSDLPDDLVRSIIHHIIHKPARKYDHHDLDHHELKESRKKPRPHLREKNASHNDWYITRGSQFSARLGKKEYSDRLEDFKLHRVSWPQGLPCNPLVSLSLMNRAFQRCAQEELFQNVAIEDQWQGCLFLQALTRSTPSDKIRLAREEINNEGKHNHPGDRSQLAPSSAIDPSCGGTPARYVRSIQFMWSRDGSMGKGGGSLICDILSSCPLLENIAISPTFWNHCHEPILEALANRPLIREFVILMEKSNAFSAWGINEVVTQLCPRWKFLETIELHEIFPHSGDVFGTIPQPLPAMNCAIRTIILKEPKLGERELSWFLKSFIESIQTLEISDVKQVDRAGLCRILIQCTGPSLESLKISAPHCCYDQGRYRRDPEAYMISLETDILDNVFKFSSALKNLKSLSIHGPLFGSELFTLLPQSLVKLALSHHSIPYPALFEAITSLRGSEDTQSFQWLPSLEHLHQGMQIASVNPA</sequence>
<feature type="region of interest" description="Disordered" evidence="6">
    <location>
        <begin position="30"/>
        <end position="54"/>
    </location>
</feature>
<proteinExistence type="predicted"/>
<dbReference type="Proteomes" id="UP000235392">
    <property type="component" value="Unassembled WGS sequence"/>
</dbReference>
<evidence type="ECO:0000313" key="7">
    <source>
        <dbReference type="EMBL" id="PLW37679.1"/>
    </source>
</evidence>
<reference evidence="7 8" key="1">
    <citation type="submission" date="2017-11" db="EMBL/GenBank/DDBJ databases">
        <title>De novo assembly and phasing of dikaryotic genomes from two isolates of Puccinia coronata f. sp. avenae, the causal agent of oat crown rust.</title>
        <authorList>
            <person name="Miller M.E."/>
            <person name="Zhang Y."/>
            <person name="Omidvar V."/>
            <person name="Sperschneider J."/>
            <person name="Schwessinger B."/>
            <person name="Raley C."/>
            <person name="Palmer J.M."/>
            <person name="Garnica D."/>
            <person name="Upadhyaya N."/>
            <person name="Rathjen J."/>
            <person name="Taylor J.M."/>
            <person name="Park R.F."/>
            <person name="Dodds P.N."/>
            <person name="Hirsch C.D."/>
            <person name="Kianian S.F."/>
            <person name="Figueroa M."/>
        </authorList>
    </citation>
    <scope>NUCLEOTIDE SEQUENCE [LARGE SCALE GENOMIC DNA]</scope>
    <source>
        <strain evidence="7">12SD80</strain>
    </source>
</reference>
<dbReference type="GO" id="GO:0000981">
    <property type="term" value="F:DNA-binding transcription factor activity, RNA polymerase II-specific"/>
    <property type="evidence" value="ECO:0007669"/>
    <property type="project" value="TreeGrafter"/>
</dbReference>
<evidence type="ECO:0000256" key="1">
    <source>
        <dbReference type="ARBA" id="ARBA00004123"/>
    </source>
</evidence>
<evidence type="ECO:0000313" key="8">
    <source>
        <dbReference type="Proteomes" id="UP000235392"/>
    </source>
</evidence>
<evidence type="ECO:0000256" key="3">
    <source>
        <dbReference type="ARBA" id="ARBA00023125"/>
    </source>
</evidence>
<name>A0A2N5UIV1_9BASI</name>
<dbReference type="Gene3D" id="3.80.10.10">
    <property type="entry name" value="Ribonuclease Inhibitor"/>
    <property type="match status" value="1"/>
</dbReference>
<keyword evidence="5" id="KW-0539">Nucleus</keyword>
<evidence type="ECO:0008006" key="9">
    <source>
        <dbReference type="Google" id="ProtNLM"/>
    </source>
</evidence>
<feature type="compositionally biased region" description="Basic and acidic residues" evidence="6">
    <location>
        <begin position="152"/>
        <end position="162"/>
    </location>
</feature>
<accession>A0A2N5UIV1</accession>